<accession>A0ABD0KRK2</accession>
<dbReference type="AlphaFoldDB" id="A0ABD0KRK2"/>
<reference evidence="1 2" key="1">
    <citation type="journal article" date="2023" name="Sci. Data">
        <title>Genome assembly of the Korean intertidal mud-creeper Batillaria attramentaria.</title>
        <authorList>
            <person name="Patra A.K."/>
            <person name="Ho P.T."/>
            <person name="Jun S."/>
            <person name="Lee S.J."/>
            <person name="Kim Y."/>
            <person name="Won Y.J."/>
        </authorList>
    </citation>
    <scope>NUCLEOTIDE SEQUENCE [LARGE SCALE GENOMIC DNA]</scope>
    <source>
        <strain evidence="1">Wonlab-2016</strain>
    </source>
</reference>
<evidence type="ECO:0000313" key="1">
    <source>
        <dbReference type="EMBL" id="KAK7489751.1"/>
    </source>
</evidence>
<dbReference type="EMBL" id="JACVVK020000135">
    <property type="protein sequence ID" value="KAK7489751.1"/>
    <property type="molecule type" value="Genomic_DNA"/>
</dbReference>
<gene>
    <name evidence="1" type="ORF">BaRGS_00019146</name>
</gene>
<sequence>METDSLCPATSHSLNVFQRFRKFGELCVDSLQPISGQRLEHHPDCVTSRILPFQPPSPTPPPTQYACVACQVQMAPSYRQKAGQCGNATRNDSLRRKVCYISRYPCKKCLDIAGQILPKLFMTVIQHWQAITGMSI</sequence>
<dbReference type="Proteomes" id="UP001519460">
    <property type="component" value="Unassembled WGS sequence"/>
</dbReference>
<protein>
    <submittedName>
        <fullName evidence="1">Uncharacterized protein</fullName>
    </submittedName>
</protein>
<name>A0ABD0KRK2_9CAEN</name>
<keyword evidence="2" id="KW-1185">Reference proteome</keyword>
<proteinExistence type="predicted"/>
<organism evidence="1 2">
    <name type="scientific">Batillaria attramentaria</name>
    <dbReference type="NCBI Taxonomy" id="370345"/>
    <lineage>
        <taxon>Eukaryota</taxon>
        <taxon>Metazoa</taxon>
        <taxon>Spiralia</taxon>
        <taxon>Lophotrochozoa</taxon>
        <taxon>Mollusca</taxon>
        <taxon>Gastropoda</taxon>
        <taxon>Caenogastropoda</taxon>
        <taxon>Sorbeoconcha</taxon>
        <taxon>Cerithioidea</taxon>
        <taxon>Batillariidae</taxon>
        <taxon>Batillaria</taxon>
    </lineage>
</organism>
<comment type="caution">
    <text evidence="1">The sequence shown here is derived from an EMBL/GenBank/DDBJ whole genome shotgun (WGS) entry which is preliminary data.</text>
</comment>
<evidence type="ECO:0000313" key="2">
    <source>
        <dbReference type="Proteomes" id="UP001519460"/>
    </source>
</evidence>